<protein>
    <submittedName>
        <fullName evidence="1">Uncharacterized protein</fullName>
    </submittedName>
</protein>
<gene>
    <name evidence="1" type="ORF">GCM10023184_47270</name>
</gene>
<evidence type="ECO:0000313" key="2">
    <source>
        <dbReference type="Proteomes" id="UP001501725"/>
    </source>
</evidence>
<dbReference type="EMBL" id="BAABGY010000026">
    <property type="protein sequence ID" value="GAA4345376.1"/>
    <property type="molecule type" value="Genomic_DNA"/>
</dbReference>
<reference evidence="2" key="1">
    <citation type="journal article" date="2019" name="Int. J. Syst. Evol. Microbiol.">
        <title>The Global Catalogue of Microorganisms (GCM) 10K type strain sequencing project: providing services to taxonomists for standard genome sequencing and annotation.</title>
        <authorList>
            <consortium name="The Broad Institute Genomics Platform"/>
            <consortium name="The Broad Institute Genome Sequencing Center for Infectious Disease"/>
            <person name="Wu L."/>
            <person name="Ma J."/>
        </authorList>
    </citation>
    <scope>NUCLEOTIDE SEQUENCE [LARGE SCALE GENOMIC DNA]</scope>
    <source>
        <strain evidence="2">JCM 17919</strain>
    </source>
</reference>
<dbReference type="Proteomes" id="UP001501725">
    <property type="component" value="Unassembled WGS sequence"/>
</dbReference>
<sequence>MLYVSLRKEFLLVIKAGAKTHKLPVRELAAQGRLAEAERFLSERLGTYVWA</sequence>
<comment type="caution">
    <text evidence="1">The sequence shown here is derived from an EMBL/GenBank/DDBJ whole genome shotgun (WGS) entry which is preliminary data.</text>
</comment>
<keyword evidence="2" id="KW-1185">Reference proteome</keyword>
<proteinExistence type="predicted"/>
<accession>A0ABP8HVF5</accession>
<organism evidence="1 2">
    <name type="scientific">Flaviaesturariibacter amylovorans</name>
    <dbReference type="NCBI Taxonomy" id="1084520"/>
    <lineage>
        <taxon>Bacteria</taxon>
        <taxon>Pseudomonadati</taxon>
        <taxon>Bacteroidota</taxon>
        <taxon>Chitinophagia</taxon>
        <taxon>Chitinophagales</taxon>
        <taxon>Chitinophagaceae</taxon>
        <taxon>Flaviaestuariibacter</taxon>
    </lineage>
</organism>
<evidence type="ECO:0000313" key="1">
    <source>
        <dbReference type="EMBL" id="GAA4345376.1"/>
    </source>
</evidence>
<name>A0ABP8HVF5_9BACT</name>